<dbReference type="Pfam" id="PF07957">
    <property type="entry name" value="DUF3294"/>
    <property type="match status" value="1"/>
</dbReference>
<reference evidence="1 2" key="1">
    <citation type="submission" date="2014-11" db="EMBL/GenBank/DDBJ databases">
        <authorList>
            <person name="Wibberg Daniel"/>
        </authorList>
    </citation>
    <scope>NUCLEOTIDE SEQUENCE [LARGE SCALE GENOMIC DNA]</scope>
    <source>
        <strain evidence="1">Rhizoctonia solani AG1-IB 7/3/14</strain>
    </source>
</reference>
<gene>
    <name evidence="1" type="ORF">RSOLAG1IB_11054</name>
</gene>
<organism evidence="1 2">
    <name type="scientific">Thanatephorus cucumeris (strain AG1-IB / isolate 7/3/14)</name>
    <name type="common">Lettuce bottom rot fungus</name>
    <name type="synonym">Rhizoctonia solani</name>
    <dbReference type="NCBI Taxonomy" id="1108050"/>
    <lineage>
        <taxon>Eukaryota</taxon>
        <taxon>Fungi</taxon>
        <taxon>Dikarya</taxon>
        <taxon>Basidiomycota</taxon>
        <taxon>Agaricomycotina</taxon>
        <taxon>Agaricomycetes</taxon>
        <taxon>Cantharellales</taxon>
        <taxon>Ceratobasidiaceae</taxon>
        <taxon>Rhizoctonia</taxon>
        <taxon>Rhizoctonia solani AG-1</taxon>
    </lineage>
</organism>
<proteinExistence type="predicted"/>
<protein>
    <submittedName>
        <fullName evidence="1">Uncharacterized protein</fullName>
    </submittedName>
</protein>
<evidence type="ECO:0000313" key="2">
    <source>
        <dbReference type="Proteomes" id="UP000059188"/>
    </source>
</evidence>
<dbReference type="InterPro" id="IPR012917">
    <property type="entry name" value="DUF3294"/>
</dbReference>
<dbReference type="Proteomes" id="UP000059188">
    <property type="component" value="Unassembled WGS sequence"/>
</dbReference>
<sequence>MAQPQWQLIENAYVDLEDEHAIIEGANARIGNAHGVLREQLPRIANIPVANNMAQIQVMLVAMEARLTAGMTGLRNEVTQLRNEATQLLNDLNGRVDILTQVVQVNERNGHARALNASVRDEFSPLTPLVRSNGEQLPPDLFPATCREFRDLTGQRLTELLNQYELNVPIGTLLVDRRRRLAQHCAVSL</sequence>
<dbReference type="AlphaFoldDB" id="A0A0B7G294"/>
<name>A0A0B7G294_THACB</name>
<evidence type="ECO:0000313" key="1">
    <source>
        <dbReference type="EMBL" id="CEL64070.1"/>
    </source>
</evidence>
<dbReference type="EMBL" id="LN679198">
    <property type="protein sequence ID" value="CEL64070.1"/>
    <property type="molecule type" value="Genomic_DNA"/>
</dbReference>
<keyword evidence="2" id="KW-1185">Reference proteome</keyword>
<accession>A0A0B7G294</accession>